<name>A0A1G4SXB5_9BACL</name>
<feature type="compositionally biased region" description="Low complexity" evidence="1">
    <location>
        <begin position="13"/>
        <end position="33"/>
    </location>
</feature>
<accession>A0A1G4SXB5</accession>
<gene>
    <name evidence="2" type="ORF">SAMN04487970_103723</name>
</gene>
<evidence type="ECO:0000313" key="3">
    <source>
        <dbReference type="Proteomes" id="UP000198601"/>
    </source>
</evidence>
<dbReference type="EMBL" id="FMTT01000037">
    <property type="protein sequence ID" value="SCW73783.1"/>
    <property type="molecule type" value="Genomic_DNA"/>
</dbReference>
<protein>
    <submittedName>
        <fullName evidence="2">Uncharacterized protein</fullName>
    </submittedName>
</protein>
<feature type="region of interest" description="Disordered" evidence="1">
    <location>
        <begin position="1"/>
        <end position="58"/>
    </location>
</feature>
<feature type="compositionally biased region" description="Basic and acidic residues" evidence="1">
    <location>
        <begin position="42"/>
        <end position="58"/>
    </location>
</feature>
<organism evidence="2 3">
    <name type="scientific">Paenibacillus tianmuensis</name>
    <dbReference type="NCBI Taxonomy" id="624147"/>
    <lineage>
        <taxon>Bacteria</taxon>
        <taxon>Bacillati</taxon>
        <taxon>Bacillota</taxon>
        <taxon>Bacilli</taxon>
        <taxon>Bacillales</taxon>
        <taxon>Paenibacillaceae</taxon>
        <taxon>Paenibacillus</taxon>
    </lineage>
</organism>
<keyword evidence="3" id="KW-1185">Reference proteome</keyword>
<proteinExistence type="predicted"/>
<dbReference type="Proteomes" id="UP000198601">
    <property type="component" value="Unassembled WGS sequence"/>
</dbReference>
<dbReference type="RefSeq" id="WP_167670270.1">
    <property type="nucleotide sequence ID" value="NZ_FMTT01000037.1"/>
</dbReference>
<sequence length="58" mass="6042">MASSRGHQGAHGIGQAEEQLAGQAAAAAAIQGQSETDQDVLEAARQDQNEQEKVLDEP</sequence>
<dbReference type="AlphaFoldDB" id="A0A1G4SXB5"/>
<evidence type="ECO:0000256" key="1">
    <source>
        <dbReference type="SAM" id="MobiDB-lite"/>
    </source>
</evidence>
<reference evidence="3" key="1">
    <citation type="submission" date="2016-10" db="EMBL/GenBank/DDBJ databases">
        <authorList>
            <person name="Varghese N."/>
            <person name="Submissions S."/>
        </authorList>
    </citation>
    <scope>NUCLEOTIDE SEQUENCE [LARGE SCALE GENOMIC DNA]</scope>
    <source>
        <strain evidence="3">CGMCC 1.8946</strain>
    </source>
</reference>
<evidence type="ECO:0000313" key="2">
    <source>
        <dbReference type="EMBL" id="SCW73783.1"/>
    </source>
</evidence>